<dbReference type="AlphaFoldDB" id="I2PWH8"/>
<gene>
    <name evidence="3" type="ORF">DesU5LDRAFT_0167</name>
</gene>
<dbReference type="Gene3D" id="3.40.190.10">
    <property type="entry name" value="Periplasmic binding protein-like II"/>
    <property type="match status" value="2"/>
</dbReference>
<feature type="signal peptide" evidence="1">
    <location>
        <begin position="1"/>
        <end position="23"/>
    </location>
</feature>
<reference evidence="3" key="1">
    <citation type="submission" date="2011-11" db="EMBL/GenBank/DDBJ databases">
        <title>Improved High-Quality Draft sequence of Desulfovibrio sp. U5L.</title>
        <authorList>
            <consortium name="US DOE Joint Genome Institute"/>
            <person name="Lucas S."/>
            <person name="Han J."/>
            <person name="Lapidus A."/>
            <person name="Cheng J.-F."/>
            <person name="Goodwin L."/>
            <person name="Pitluck S."/>
            <person name="Peters L."/>
            <person name="Ovchinnikova G."/>
            <person name="Held B."/>
            <person name="Detter J.C."/>
            <person name="Han C."/>
            <person name="Tapia R."/>
            <person name="Land M."/>
            <person name="Hauser L."/>
            <person name="Kyrpides N."/>
            <person name="Ivanova N."/>
            <person name="Pagani I."/>
            <person name="Gabster J."/>
            <person name="Walker C."/>
            <person name="Stolyar S."/>
            <person name="Stahl D."/>
            <person name="Arkin A."/>
            <person name="Dehal P."/>
            <person name="Hazen T."/>
            <person name="Woyke T."/>
        </authorList>
    </citation>
    <scope>NUCLEOTIDE SEQUENCE [LARGE SCALE GENOMIC DNA]</scope>
    <source>
        <strain evidence="3">U5L</strain>
    </source>
</reference>
<organism evidence="3">
    <name type="scientific">Desulfovibrio sp. U5L</name>
    <dbReference type="NCBI Taxonomy" id="596152"/>
    <lineage>
        <taxon>Bacteria</taxon>
        <taxon>Pseudomonadati</taxon>
        <taxon>Thermodesulfobacteriota</taxon>
        <taxon>Desulfovibrionia</taxon>
        <taxon>Desulfovibrionales</taxon>
        <taxon>Desulfovibrionaceae</taxon>
        <taxon>Desulfovibrio</taxon>
    </lineage>
</organism>
<evidence type="ECO:0000259" key="2">
    <source>
        <dbReference type="Pfam" id="PF12849"/>
    </source>
</evidence>
<dbReference type="InterPro" id="IPR024370">
    <property type="entry name" value="PBP_domain"/>
</dbReference>
<sequence length="285" mass="29910">MTRLPFLLALTALLAFAAHNATAGPTVEEAYGPGPETFSLATGSPGELGLLKVLGEAYCAKAGCRLDWVKAGSGQSLDMLKAGEVDMIMVHAPAAEKKAVADGWAGCPTLIGSNEFFLVGPAADPAGIAKAASAADAYRRIAEAKAKFFSRGDNSGTHKKELDTWKDAGIAPAGDWYVVTKAFMTATLKRANDEGGYFMTDSSTWAAEKKNTPKLKVLFSGDKKLVNTYHALCGQKDGKPASDMAAGFIAFVASPDGQALIGAFGKDKHGEALYNDAAYARKYVD</sequence>
<dbReference type="SUPFAM" id="SSF53850">
    <property type="entry name" value="Periplasmic binding protein-like II"/>
    <property type="match status" value="1"/>
</dbReference>
<dbReference type="EMBL" id="JH600068">
    <property type="protein sequence ID" value="EIG51884.1"/>
    <property type="molecule type" value="Genomic_DNA"/>
</dbReference>
<accession>I2PWH8</accession>
<name>I2PWH8_9BACT</name>
<proteinExistence type="predicted"/>
<dbReference type="HOGENOM" id="CLU_061511_0_0_7"/>
<dbReference type="PANTHER" id="PTHR37945:SF1">
    <property type="entry name" value="EXTRACELLULAR TUNGSTATE BINDING PROTEIN"/>
    <property type="match status" value="1"/>
</dbReference>
<dbReference type="eggNOG" id="COG2998">
    <property type="taxonomic scope" value="Bacteria"/>
</dbReference>
<dbReference type="STRING" id="596152.DesU5LDRAFT_0167"/>
<dbReference type="PANTHER" id="PTHR37945">
    <property type="entry name" value="EXTRACELLULAR TUNGSTATE BINDING PROTEIN"/>
    <property type="match status" value="1"/>
</dbReference>
<dbReference type="Pfam" id="PF12849">
    <property type="entry name" value="PBP_like_2"/>
    <property type="match status" value="1"/>
</dbReference>
<feature type="domain" description="PBP" evidence="2">
    <location>
        <begin position="35"/>
        <end position="255"/>
    </location>
</feature>
<evidence type="ECO:0000313" key="3">
    <source>
        <dbReference type="EMBL" id="EIG51884.1"/>
    </source>
</evidence>
<keyword evidence="1" id="KW-0732">Signal</keyword>
<dbReference type="InterPro" id="IPR052738">
    <property type="entry name" value="ABC-Tungstate_binding"/>
</dbReference>
<dbReference type="OrthoDB" id="186379at2"/>
<protein>
    <submittedName>
        <fullName evidence="3">ABC-type tungstate transport system, permease component</fullName>
    </submittedName>
</protein>
<feature type="chain" id="PRO_5003662532" evidence="1">
    <location>
        <begin position="24"/>
        <end position="285"/>
    </location>
</feature>
<evidence type="ECO:0000256" key="1">
    <source>
        <dbReference type="SAM" id="SignalP"/>
    </source>
</evidence>